<evidence type="ECO:0000313" key="2">
    <source>
        <dbReference type="Proteomes" id="UP000805649"/>
    </source>
</evidence>
<keyword evidence="2" id="KW-1185">Reference proteome</keyword>
<proteinExistence type="predicted"/>
<accession>A0ACC3YZS0</accession>
<name>A0ACC3YZS0_COLTU</name>
<organism evidence="1 2">
    <name type="scientific">Colletotrichum truncatum</name>
    <name type="common">Anthracnose fungus</name>
    <name type="synonym">Colletotrichum capsici</name>
    <dbReference type="NCBI Taxonomy" id="5467"/>
    <lineage>
        <taxon>Eukaryota</taxon>
        <taxon>Fungi</taxon>
        <taxon>Dikarya</taxon>
        <taxon>Ascomycota</taxon>
        <taxon>Pezizomycotina</taxon>
        <taxon>Sordariomycetes</taxon>
        <taxon>Hypocreomycetidae</taxon>
        <taxon>Glomerellales</taxon>
        <taxon>Glomerellaceae</taxon>
        <taxon>Colletotrichum</taxon>
        <taxon>Colletotrichum truncatum species complex</taxon>
    </lineage>
</organism>
<reference evidence="1 2" key="1">
    <citation type="journal article" date="2020" name="Phytopathology">
        <title>Genome Sequence Resources of Colletotrichum truncatum, C. plurivorum, C. musicola, and C. sojae: Four Species Pathogenic to Soybean (Glycine max).</title>
        <authorList>
            <person name="Rogerio F."/>
            <person name="Boufleur T.R."/>
            <person name="Ciampi-Guillardi M."/>
            <person name="Sukno S.A."/>
            <person name="Thon M.R."/>
            <person name="Massola Junior N.S."/>
            <person name="Baroncelli R."/>
        </authorList>
    </citation>
    <scope>NUCLEOTIDE SEQUENCE [LARGE SCALE GENOMIC DNA]</scope>
    <source>
        <strain evidence="1 2">CMES1059</strain>
    </source>
</reference>
<evidence type="ECO:0000313" key="1">
    <source>
        <dbReference type="EMBL" id="KAL0936992.1"/>
    </source>
</evidence>
<gene>
    <name evidence="1" type="ORF">CTRU02_209208</name>
</gene>
<protein>
    <submittedName>
        <fullName evidence="1">Uncharacterized protein</fullName>
    </submittedName>
</protein>
<comment type="caution">
    <text evidence="1">The sequence shown here is derived from an EMBL/GenBank/DDBJ whole genome shotgun (WGS) entry which is preliminary data.</text>
</comment>
<sequence>MNTTAQDNVTLGPTVTVPSETVPGKKPPKKRIRNFTADDRAAHRIFEKGRREAFKERLIELAGQLPALADADPQRLSKHVVIDESIARHKLLESRCVGALRGIQSLIQERDELLAEVNNWRSSTGTSLRQPRPIVINVDGLIETEKDTQRRASAVRVSQSQTTRRSSEQSGGPSEEAFQAAVPTEWDQPDETAHIPRVLPSEPIQDVSAASELNGLLIDSSWPQVTQDRPVTFSVEPAMEALALPGQQSMQSDAHSDLLPASKPGVNNYQLLENINTQQDLYRDIQSMEYTATNMSFETSHVPPSPSYLSSVAIQQSMPFQHQQQWVPWPG</sequence>
<dbReference type="EMBL" id="VUJX02000005">
    <property type="protein sequence ID" value="KAL0936992.1"/>
    <property type="molecule type" value="Genomic_DNA"/>
</dbReference>
<dbReference type="Proteomes" id="UP000805649">
    <property type="component" value="Unassembled WGS sequence"/>
</dbReference>